<keyword evidence="4" id="KW-0862">Zinc</keyword>
<feature type="compositionally biased region" description="Basic and acidic residues" evidence="6">
    <location>
        <begin position="233"/>
        <end position="244"/>
    </location>
</feature>
<dbReference type="InParanoid" id="A0A0V0QKR2"/>
<keyword evidence="9" id="KW-1185">Reference proteome</keyword>
<dbReference type="PANTHER" id="PTHR12616:SF8">
    <property type="entry name" value="VACUOLAR PROTEIN SORTING-ASSOCIATED PROTEIN 8 HOMOLOG"/>
    <property type="match status" value="1"/>
</dbReference>
<dbReference type="GO" id="GO:0034058">
    <property type="term" value="P:endosomal vesicle fusion"/>
    <property type="evidence" value="ECO:0007669"/>
    <property type="project" value="TreeGrafter"/>
</dbReference>
<protein>
    <submittedName>
        <fullName evidence="8">WD40-repeat-containing domain</fullName>
    </submittedName>
</protein>
<keyword evidence="2" id="KW-0813">Transport</keyword>
<dbReference type="InterPro" id="IPR015943">
    <property type="entry name" value="WD40/YVTN_repeat-like_dom_sf"/>
</dbReference>
<dbReference type="PANTHER" id="PTHR12616">
    <property type="entry name" value="VACUOLAR PROTEIN SORTING VPS41"/>
    <property type="match status" value="1"/>
</dbReference>
<dbReference type="InterPro" id="IPR001841">
    <property type="entry name" value="Znf_RING"/>
</dbReference>
<accession>A0A0V0QKR2</accession>
<dbReference type="InterPro" id="IPR000547">
    <property type="entry name" value="Clathrin_H-chain/VPS_repeat"/>
</dbReference>
<gene>
    <name evidence="8" type="ORF">PPERSA_04007</name>
</gene>
<sequence length="1897" mass="224479">MSQSKKNQDNKKLSQQQFKPNYDKNEVDRILYENESSSSDENIENQEQQQNNFQDNNNFNNSQLSYNSTTNSNFSGNIKGKSAQNQHLSNLQKINQQFKNQYEKEFKGLNIGNILGDQNGEDSNSNKNYSFSSIKNKNNDKKTENSSNRGSLSKSSINQKAISKDLANEFNFNFKNNTNNLQQNQKSKFANQYDNFYQNGLDDEEEEDEEFLQFAQQQLEKSSMNTLNQEFDSENKLSDKSKKKENLNNEEENQYKYKNQNQNQNLNQAHLQKQNKFQIKNKDLVDSIINEVQQEEQMAYKDQLRETQFALINDQLNKSHIQKNKQIQQLNKENSIISHSNQTQKSIDETESYYYDTPRSSFKQEAIEYRKIQKDQQKQQNKGGYQQQLLSLKQEQQEKIQFIHFDENMQQAIQKENEKGLQIQKQHNKKQINPLDIIEADEENTLYQQNMDKKNEEFERELILEKIEPQKYHKNMFFYPLEQISFTTFQESFGFPKCIIGYPDKYVIIGTSKTYVIVFDMHNPRNFQILDQNIAKLDQKSQGSVICFDISQDGTMLAAGYEFGDIIFWNLTNFSQIKNKFQIVALVSTEIIILLSLYPKVKLLHKFTKPSQIRLGSIPQFSFQPFKERNKYNVYDDLNPGFSIGWGCLIRFYRFNQNLIELLEDGIKQGDVFDISSHIITDHSSVHLEFISQQMLIQINTRNEIKLFYINDFVLGDHKQSEKFDLVLLRDNKNYQKCIKFNKKLDYNIEFQSFLQDTQGNARISYINTFSTQSRVNDIYILCDKMIYRGHLNRWSETVYSFIQSQKWHDALKLCSELYHTKITMFSNRPCLENEEGRKDFEQTISDILSIYIQQNQQKFEQAQKEGYDVDFMWNQLCITCIEFCVNIQKFNILFKEVRNFFFINEKNKMFLSNLEYFINNGFIKEVPSHMFTEIIYFYKQQNKLSVLQKFIISLDINSIDVGYTIPLCLEAHLYTPLTYICAKKKIDQSKQQTRAMLIYKQLWFIRNSFNGIIFPNEYIEDEKRKVVIRQIIVWIFVPEIQQEFVKADSSTFFGLLFELFRNKFIKSYLKNFDKELFEYFKEEIEREEEIKNQQIQIEGVNNNINGSKLDQKNQKDNKNEHDEGESSDDNVTYKMEGNKVQGINQKQRKEQQTVQQMKQKHYPGMFHKIIIRKIYEINQAQLVTYPQVKINFAILVGKICQDKDFQQIDLDICIKAIEILLQFSINAYQIQQDSKKIENTVQTNFEKRNRQFYEQAVNQLPLELRETLILNILQMKEKELLQQNELVNDLISECDQIEQLQLNSNISEQFDETMAYLNYLDKNYLPAFNLYLLMAQRKNKVYELFFWLNEAYRNNPDFVENFEKNIIQNMKELVMLHSQLAKNFVVKLLYNKISEIQEVLTEYPPLLLDFMEKLLEDRKKIHFDEDFLLTYVSLLSKYAPEKVIKEIEEYPDNYNLKQVLQLCQINSALEPQAYILQKLGNLQEAFDLYLEQFNQVSQKALDRINKRKSFDTNIIRDKFNNLLNICINMSDKSDDYNNTLAQWYKLANKVLQKEEKGGFWQEVSNFDGYSISSGQKKLQLVFADILADMFLKIMQYTSLKEVISIITTYQSSLALKDVRYSLVKVFKDYQAELTINSETEDMLKTDIIKNKLLLIKLSLKGFSFSPICDLCQGKISENNSGVSTFKGYNCNHIFHQICLNKYIINQQSTQNNQKNVDQCPKCQKRDKPAVYQMLLSYQKKQDILKNKNIHHEQRGVILRDKLTSVENDSNKSFDSPKQLGQQKQSNNNKNNNVVNNQQLEGKSSQVFNSDSQLLKNRQSQNKESIQKIPVPGQKSHFNVSRIRANLKEKMLRKLQVYDAINEEYHNNLEYYKQYNQKIGRQYNRDPENILENEFSM</sequence>
<dbReference type="PROSITE" id="PS50089">
    <property type="entry name" value="ZF_RING_2"/>
    <property type="match status" value="1"/>
</dbReference>
<dbReference type="GO" id="GO:0008270">
    <property type="term" value="F:zinc ion binding"/>
    <property type="evidence" value="ECO:0007669"/>
    <property type="project" value="UniProtKB-KW"/>
</dbReference>
<dbReference type="InterPro" id="IPR036322">
    <property type="entry name" value="WD40_repeat_dom_sf"/>
</dbReference>
<dbReference type="InterPro" id="IPR013083">
    <property type="entry name" value="Znf_RING/FYVE/PHD"/>
</dbReference>
<name>A0A0V0QKR2_PSEPJ</name>
<dbReference type="EMBL" id="LDAU01000151">
    <property type="protein sequence ID" value="KRX02804.1"/>
    <property type="molecule type" value="Genomic_DNA"/>
</dbReference>
<evidence type="ECO:0000256" key="3">
    <source>
        <dbReference type="ARBA" id="ARBA00022927"/>
    </source>
</evidence>
<feature type="region of interest" description="Disordered" evidence="6">
    <location>
        <begin position="1815"/>
        <end position="1837"/>
    </location>
</feature>
<dbReference type="InterPro" id="IPR025941">
    <property type="entry name" value="Vps8_central_dom"/>
</dbReference>
<comment type="similarity">
    <text evidence="1">Belongs to the VPS8 family.</text>
</comment>
<feature type="compositionally biased region" description="Polar residues" evidence="6">
    <location>
        <begin position="1815"/>
        <end position="1824"/>
    </location>
</feature>
<dbReference type="Pfam" id="PF12816">
    <property type="entry name" value="TPR_Vps8"/>
    <property type="match status" value="1"/>
</dbReference>
<evidence type="ECO:0000313" key="9">
    <source>
        <dbReference type="Proteomes" id="UP000054937"/>
    </source>
</evidence>
<dbReference type="CDD" id="cd16448">
    <property type="entry name" value="RING-H2"/>
    <property type="match status" value="1"/>
</dbReference>
<feature type="compositionally biased region" description="Low complexity" evidence="6">
    <location>
        <begin position="33"/>
        <end position="68"/>
    </location>
</feature>
<proteinExistence type="inferred from homology"/>
<dbReference type="Pfam" id="PF23410">
    <property type="entry name" value="Beta-prop_VPS8"/>
    <property type="match status" value="1"/>
</dbReference>
<dbReference type="SUPFAM" id="SSF57850">
    <property type="entry name" value="RING/U-box"/>
    <property type="match status" value="1"/>
</dbReference>
<comment type="caution">
    <text evidence="8">The sequence shown here is derived from an EMBL/GenBank/DDBJ whole genome shotgun (WGS) entry which is preliminary data.</text>
</comment>
<keyword evidence="4" id="KW-0479">Metal-binding</keyword>
<evidence type="ECO:0000256" key="4">
    <source>
        <dbReference type="PROSITE-ProRule" id="PRU00175"/>
    </source>
</evidence>
<dbReference type="OMA" id="DICQYHS"/>
<dbReference type="Gene3D" id="3.30.40.10">
    <property type="entry name" value="Zinc/RING finger domain, C3HC4 (zinc finger)"/>
    <property type="match status" value="1"/>
</dbReference>
<evidence type="ECO:0000259" key="7">
    <source>
        <dbReference type="PROSITE" id="PS50089"/>
    </source>
</evidence>
<feature type="region of interest" description="Disordered" evidence="6">
    <location>
        <begin position="1104"/>
        <end position="1133"/>
    </location>
</feature>
<evidence type="ECO:0000256" key="5">
    <source>
        <dbReference type="PROSITE-ProRule" id="PRU01006"/>
    </source>
</evidence>
<feature type="domain" description="RING-type" evidence="7">
    <location>
        <begin position="1669"/>
        <end position="1724"/>
    </location>
</feature>
<feature type="region of interest" description="Disordered" evidence="6">
    <location>
        <begin position="1767"/>
        <end position="1795"/>
    </location>
</feature>
<reference evidence="8 9" key="1">
    <citation type="journal article" date="2015" name="Sci. Rep.">
        <title>Genome of the facultative scuticociliatosis pathogen Pseudocohnilembus persalinus provides insight into its virulence through horizontal gene transfer.</title>
        <authorList>
            <person name="Xiong J."/>
            <person name="Wang G."/>
            <person name="Cheng J."/>
            <person name="Tian M."/>
            <person name="Pan X."/>
            <person name="Warren A."/>
            <person name="Jiang C."/>
            <person name="Yuan D."/>
            <person name="Miao W."/>
        </authorList>
    </citation>
    <scope>NUCLEOTIDE SEQUENCE [LARGE SCALE GENOMIC DNA]</scope>
    <source>
        <strain evidence="8">36N120E</strain>
    </source>
</reference>
<feature type="region of interest" description="Disordered" evidence="6">
    <location>
        <begin position="222"/>
        <end position="244"/>
    </location>
</feature>
<dbReference type="GO" id="GO:0006623">
    <property type="term" value="P:protein targeting to vacuole"/>
    <property type="evidence" value="ECO:0007669"/>
    <property type="project" value="InterPro"/>
</dbReference>
<dbReference type="SUPFAM" id="SSF50978">
    <property type="entry name" value="WD40 repeat-like"/>
    <property type="match status" value="1"/>
</dbReference>
<dbReference type="GO" id="GO:0030897">
    <property type="term" value="C:HOPS complex"/>
    <property type="evidence" value="ECO:0007669"/>
    <property type="project" value="TreeGrafter"/>
</dbReference>
<feature type="compositionally biased region" description="Low complexity" evidence="6">
    <location>
        <begin position="145"/>
        <end position="157"/>
    </location>
</feature>
<evidence type="ECO:0000313" key="8">
    <source>
        <dbReference type="EMBL" id="KRX02804.1"/>
    </source>
</evidence>
<dbReference type="Proteomes" id="UP000054937">
    <property type="component" value="Unassembled WGS sequence"/>
</dbReference>
<organism evidence="8 9">
    <name type="scientific">Pseudocohnilembus persalinus</name>
    <name type="common">Ciliate</name>
    <dbReference type="NCBI Taxonomy" id="266149"/>
    <lineage>
        <taxon>Eukaryota</taxon>
        <taxon>Sar</taxon>
        <taxon>Alveolata</taxon>
        <taxon>Ciliophora</taxon>
        <taxon>Intramacronucleata</taxon>
        <taxon>Oligohymenophorea</taxon>
        <taxon>Scuticociliatia</taxon>
        <taxon>Philasterida</taxon>
        <taxon>Pseudocohnilembidae</taxon>
        <taxon>Pseudocohnilembus</taxon>
    </lineage>
</organism>
<feature type="compositionally biased region" description="Low complexity" evidence="6">
    <location>
        <begin position="1782"/>
        <end position="1795"/>
    </location>
</feature>
<evidence type="ECO:0000256" key="2">
    <source>
        <dbReference type="ARBA" id="ARBA00022448"/>
    </source>
</evidence>
<dbReference type="SMART" id="SM00184">
    <property type="entry name" value="RING"/>
    <property type="match status" value="1"/>
</dbReference>
<feature type="compositionally biased region" description="Basic and acidic residues" evidence="6">
    <location>
        <begin position="21"/>
        <end position="32"/>
    </location>
</feature>
<feature type="region of interest" description="Disordered" evidence="6">
    <location>
        <begin position="117"/>
        <end position="157"/>
    </location>
</feature>
<feature type="compositionally biased region" description="Basic and acidic residues" evidence="6">
    <location>
        <begin position="1110"/>
        <end position="1122"/>
    </location>
</feature>
<evidence type="ECO:0000256" key="6">
    <source>
        <dbReference type="SAM" id="MobiDB-lite"/>
    </source>
</evidence>
<dbReference type="GO" id="GO:0005770">
    <property type="term" value="C:late endosome"/>
    <property type="evidence" value="ECO:0007669"/>
    <property type="project" value="TreeGrafter"/>
</dbReference>
<dbReference type="InterPro" id="IPR045111">
    <property type="entry name" value="Vps41/Vps8"/>
</dbReference>
<keyword evidence="4" id="KW-0863">Zinc-finger</keyword>
<feature type="repeat" description="CHCR" evidence="5">
    <location>
        <begin position="1374"/>
        <end position="1536"/>
    </location>
</feature>
<feature type="compositionally biased region" description="Polar residues" evidence="6">
    <location>
        <begin position="121"/>
        <end position="136"/>
    </location>
</feature>
<feature type="compositionally biased region" description="Basic and acidic residues" evidence="6">
    <location>
        <begin position="1"/>
        <end position="12"/>
    </location>
</feature>
<evidence type="ECO:0000256" key="1">
    <source>
        <dbReference type="ARBA" id="ARBA00009422"/>
    </source>
</evidence>
<feature type="compositionally biased region" description="Polar residues" evidence="6">
    <location>
        <begin position="69"/>
        <end position="81"/>
    </location>
</feature>
<dbReference type="PROSITE" id="PS50236">
    <property type="entry name" value="CHCR"/>
    <property type="match status" value="1"/>
</dbReference>
<feature type="region of interest" description="Disordered" evidence="6">
    <location>
        <begin position="1"/>
        <end position="81"/>
    </location>
</feature>
<dbReference type="Gene3D" id="2.130.10.10">
    <property type="entry name" value="YVTN repeat-like/Quinoprotein amine dehydrogenase"/>
    <property type="match status" value="1"/>
</dbReference>
<dbReference type="OrthoDB" id="295181at2759"/>
<keyword evidence="3" id="KW-0653">Protein transport</keyword>